<proteinExistence type="predicted"/>
<accession>A0ABW1XPZ0</accession>
<comment type="caution">
    <text evidence="2">The sequence shown here is derived from an EMBL/GenBank/DDBJ whole genome shotgun (WGS) entry which is preliminary data.</text>
</comment>
<keyword evidence="3" id="KW-1185">Reference proteome</keyword>
<feature type="signal peptide" evidence="1">
    <location>
        <begin position="1"/>
        <end position="28"/>
    </location>
</feature>
<reference evidence="3" key="1">
    <citation type="journal article" date="2019" name="Int. J. Syst. Evol. Microbiol.">
        <title>The Global Catalogue of Microorganisms (GCM) 10K type strain sequencing project: providing services to taxonomists for standard genome sequencing and annotation.</title>
        <authorList>
            <consortium name="The Broad Institute Genomics Platform"/>
            <consortium name="The Broad Institute Genome Sequencing Center for Infectious Disease"/>
            <person name="Wu L."/>
            <person name="Ma J."/>
        </authorList>
    </citation>
    <scope>NUCLEOTIDE SEQUENCE [LARGE SCALE GENOMIC DNA]</scope>
    <source>
        <strain evidence="3">CGMCC 1.16031</strain>
    </source>
</reference>
<feature type="chain" id="PRO_5046635840" evidence="1">
    <location>
        <begin position="29"/>
        <end position="201"/>
    </location>
</feature>
<keyword evidence="1" id="KW-0732">Signal</keyword>
<dbReference type="RefSeq" id="WP_131259737.1">
    <property type="nucleotide sequence ID" value="NZ_JBHSUS010000001.1"/>
</dbReference>
<sequence>MSVRSMFAKATLVVALSAGLTLAPEASAQKHIKQNLAQLVNQAHSIISGEVISVTDGFDERKRPYTEVTIRVGSDAKGKLAEDSLYTFRQFGLLKPRSMGNGKVYLGVSPEGFANWHVGEQVVAFMNPTLGGLTTTVGLEQGKFNLLNGKVSNEVGNYGLFDGIDSTQIGAEDQNLLTTPGAVDAQQFMHLIGKLAQGAAQ</sequence>
<dbReference type="EMBL" id="JBHSUS010000001">
    <property type="protein sequence ID" value="MFC6440825.1"/>
    <property type="molecule type" value="Genomic_DNA"/>
</dbReference>
<protein>
    <submittedName>
        <fullName evidence="2">Uncharacterized protein</fullName>
    </submittedName>
</protein>
<organism evidence="2 3">
    <name type="scientific">Pseudobowmanella zhangzhouensis</name>
    <dbReference type="NCBI Taxonomy" id="1537679"/>
    <lineage>
        <taxon>Bacteria</taxon>
        <taxon>Pseudomonadati</taxon>
        <taxon>Pseudomonadota</taxon>
        <taxon>Gammaproteobacteria</taxon>
        <taxon>Alteromonadales</taxon>
        <taxon>Alteromonadaceae</taxon>
    </lineage>
</organism>
<name>A0ABW1XPZ0_9ALTE</name>
<dbReference type="Proteomes" id="UP001596364">
    <property type="component" value="Unassembled WGS sequence"/>
</dbReference>
<evidence type="ECO:0000313" key="2">
    <source>
        <dbReference type="EMBL" id="MFC6440825.1"/>
    </source>
</evidence>
<evidence type="ECO:0000256" key="1">
    <source>
        <dbReference type="SAM" id="SignalP"/>
    </source>
</evidence>
<gene>
    <name evidence="2" type="ORF">ACFP85_11790</name>
</gene>
<evidence type="ECO:0000313" key="3">
    <source>
        <dbReference type="Proteomes" id="UP001596364"/>
    </source>
</evidence>